<evidence type="ECO:0008006" key="3">
    <source>
        <dbReference type="Google" id="ProtNLM"/>
    </source>
</evidence>
<accession>Q1YM78</accession>
<dbReference type="AlphaFoldDB" id="Q1YM78"/>
<sequence>MTSRPRCPILAAMFLTFFLKLKAAGVPVTLREHLALLDVMRADLVTYDVEGFYYLARATLVKDERFIDRFDRVFGDVFKGVEAVSGEAGDGVDARELPEEWLRRLAEKHLTDDERKLVESLGGFDKLMETLKQRLEEQKERHQGGSKWIGTGGTSPFGAYGYNPEGVRIGQKESRHRRAVKVWDRRDFRDLDDSIELGTRNIKVALKRLRRWVRDGAEQEFDLSGTIRATAEHGYLDVKTRPERRNAVKVLLFLDIGGSMDDHVREVEELFSAARSELKHLEFFYFHNCPYERLWQSNHRRHAEAMPTMDVLNRFGPDYRAVFVGDASMSPYEIAMPGGSVEHWNAEPGAVWLDRFTRQWPKSVWLNPVPRQHWDWTQSIAMIREAMEDRMFPMTLKGIEAATKTLSR</sequence>
<dbReference type="InterPro" id="IPR008912">
    <property type="entry name" value="Uncharacterised_CoxE"/>
</dbReference>
<dbReference type="PANTHER" id="PTHR39338:SF7">
    <property type="entry name" value="BLL6692 PROTEIN"/>
    <property type="match status" value="1"/>
</dbReference>
<reference evidence="1 2" key="1">
    <citation type="journal article" date="2008" name="Appl. Environ. Microbiol.">
        <title>Genomic insights into Mn(II) oxidation by the marine alphaproteobacterium Aurantimonas sp. strain SI85-9A1.</title>
        <authorList>
            <person name="Dick G.J."/>
            <person name="Podell S."/>
            <person name="Johnson H.A."/>
            <person name="Rivera-Espinoza Y."/>
            <person name="Bernier-Latmani R."/>
            <person name="McCarthy J.K."/>
            <person name="Torpey J.W."/>
            <person name="Clement B.G."/>
            <person name="Gaasterland T."/>
            <person name="Tebo B.M."/>
        </authorList>
    </citation>
    <scope>NUCLEOTIDE SEQUENCE [LARGE SCALE GENOMIC DNA]</scope>
    <source>
        <strain evidence="1 2">SI85-9A1</strain>
    </source>
</reference>
<dbReference type="HOGENOM" id="CLU_059555_0_0_5"/>
<dbReference type="EMBL" id="AAPJ01000001">
    <property type="protein sequence ID" value="EAS51503.1"/>
    <property type="molecule type" value="Genomic_DNA"/>
</dbReference>
<gene>
    <name evidence="1" type="ORF">SI859A1_02319</name>
</gene>
<keyword evidence="2" id="KW-1185">Reference proteome</keyword>
<dbReference type="Pfam" id="PF05762">
    <property type="entry name" value="VWA_CoxE"/>
    <property type="match status" value="1"/>
</dbReference>
<protein>
    <recommendedName>
        <fullName evidence="3">VWA domain-containing protein</fullName>
    </recommendedName>
</protein>
<dbReference type="Proteomes" id="UP000000321">
    <property type="component" value="Unassembled WGS sequence"/>
</dbReference>
<proteinExistence type="predicted"/>
<evidence type="ECO:0000313" key="1">
    <source>
        <dbReference type="EMBL" id="EAS51503.1"/>
    </source>
</evidence>
<dbReference type="BioCyc" id="AURANTIMONAS:SI859A1_02319-MONOMER"/>
<evidence type="ECO:0000313" key="2">
    <source>
        <dbReference type="Proteomes" id="UP000000321"/>
    </source>
</evidence>
<name>Q1YM78_AURMS</name>
<dbReference type="PANTHER" id="PTHR39338">
    <property type="entry name" value="BLL5662 PROTEIN-RELATED"/>
    <property type="match status" value="1"/>
</dbReference>
<comment type="caution">
    <text evidence="1">The sequence shown here is derived from an EMBL/GenBank/DDBJ whole genome shotgun (WGS) entry which is preliminary data.</text>
</comment>
<organism evidence="1 2">
    <name type="scientific">Aurantimonas manganoxydans (strain ATCC BAA-1229 / DSM 21871 / SI85-9A1)</name>
    <dbReference type="NCBI Taxonomy" id="287752"/>
    <lineage>
        <taxon>Bacteria</taxon>
        <taxon>Pseudomonadati</taxon>
        <taxon>Pseudomonadota</taxon>
        <taxon>Alphaproteobacteria</taxon>
        <taxon>Hyphomicrobiales</taxon>
        <taxon>Aurantimonadaceae</taxon>
        <taxon>Aurantimonas</taxon>
    </lineage>
</organism>